<dbReference type="InterPro" id="IPR011257">
    <property type="entry name" value="DNA_glycosylase"/>
</dbReference>
<evidence type="ECO:0000256" key="2">
    <source>
        <dbReference type="ARBA" id="ARBA00004123"/>
    </source>
</evidence>
<feature type="compositionally biased region" description="Polar residues" evidence="10">
    <location>
        <begin position="803"/>
        <end position="815"/>
    </location>
</feature>
<dbReference type="SMART" id="SM00478">
    <property type="entry name" value="ENDO3c"/>
    <property type="match status" value="1"/>
</dbReference>
<dbReference type="SMART" id="SM00525">
    <property type="entry name" value="FES"/>
    <property type="match status" value="1"/>
</dbReference>
<dbReference type="CDD" id="cd00056">
    <property type="entry name" value="ENDO3c"/>
    <property type="match status" value="1"/>
</dbReference>
<gene>
    <name evidence="12" type="ORF">F0562_032028</name>
</gene>
<name>A0A5J5AZU1_9ASTE</name>
<evidence type="ECO:0000256" key="1">
    <source>
        <dbReference type="ARBA" id="ARBA00001966"/>
    </source>
</evidence>
<dbReference type="Pfam" id="PF15628">
    <property type="entry name" value="RRM_DME"/>
    <property type="match status" value="1"/>
</dbReference>
<dbReference type="GO" id="GO:0019104">
    <property type="term" value="F:DNA N-glycosylase activity"/>
    <property type="evidence" value="ECO:0007669"/>
    <property type="project" value="InterPro"/>
</dbReference>
<dbReference type="InterPro" id="IPR028925">
    <property type="entry name" value="RRM_DME"/>
</dbReference>
<accession>A0A5J5AZU1</accession>
<dbReference type="EMBL" id="CM018041">
    <property type="protein sequence ID" value="KAA8534511.1"/>
    <property type="molecule type" value="Genomic_DNA"/>
</dbReference>
<dbReference type="Proteomes" id="UP000325577">
    <property type="component" value="Linkage Group LG18"/>
</dbReference>
<evidence type="ECO:0000259" key="11">
    <source>
        <dbReference type="SMART" id="SM00478"/>
    </source>
</evidence>
<dbReference type="GO" id="GO:0046872">
    <property type="term" value="F:metal ion binding"/>
    <property type="evidence" value="ECO:0007669"/>
    <property type="project" value="UniProtKB-KW"/>
</dbReference>
<dbReference type="GO" id="GO:0006284">
    <property type="term" value="P:base-excision repair"/>
    <property type="evidence" value="ECO:0007669"/>
    <property type="project" value="InterPro"/>
</dbReference>
<dbReference type="FunFam" id="1.10.1670.10:FF:000004">
    <property type="entry name" value="DNA glycosylase/AP lyase ROS1"/>
    <property type="match status" value="1"/>
</dbReference>
<feature type="compositionally biased region" description="Basic residues" evidence="10">
    <location>
        <begin position="318"/>
        <end position="327"/>
    </location>
</feature>
<feature type="region of interest" description="Disordered" evidence="10">
    <location>
        <begin position="262"/>
        <end position="334"/>
    </location>
</feature>
<protein>
    <recommendedName>
        <fullName evidence="11">HhH-GPD domain-containing protein</fullName>
    </recommendedName>
</protein>
<sequence>MISRMNFGRGLSIPEENDMQKRNSWMPVTPEKPIQQRSNPENWQELVGIYSGFLQETTDFNPIEAAENFVDESAAWNSNPLAELLAIKNPNSRDSGNGTSSNSTHVATRPANPRSYSQVESNRTESNSTCLLLGDQNHAAGLNQWINGDRFPQMPKDGFPVPCWPIYNLNSPPRSEADAASSVTNSFQFAPVTPDHGKQFENRCRSETHNFSVDDSSSQEKDKHENLFTSVGSEAIENHSDELLQNIVDSSSAAISTLLKEKNNSNLGDDGDIDLNKTPQLKPSKRRKHRPKVVVEGKPKRTPKSTTPNNKSKENPSGKRKYVRRKGLKDSATEQADVVSEVTVPIVGPAAKSCRRVLNFDLENETREECQEKAATQQAEIHPEKRLATNLNLDFQALETCTRNNDSGTKSAAQIWHQDRYIAEQQQVRTTCNLDCSRDQMPAECKPLPERHAPEALPAAMKDRTLNVIARNINMRNSTPCQNRGKNGYSQVHQQVHGEALSQIVFQANTSNQNLERTRQTIWQSNPQLLVQNVVNSYAKRGSKREYSHMIEQAYPCTENLMGPPLFGKETYRADDYNSNSSNFSTGPEVHKKNKSENGFHATASSRPCCTAFKDSSRQVAIEGRKGVHANNFTSQISTRILESYVDIDKTSNKLNNRVNVSTGNWNVHSMANEHKFQKQLILSELHSQTARMAEKISRGTTGNWNVHSMANEHKFQKQLILSELHSQTERMAEKISRGSTMVHGPTLPTAMTNWSLQSSTPASDYVQRTEACHANMTAKKPALEPTTSNIESSRTDKVPLQEQKNASHGNQQFSMKARGRPGKQKYPVAIDEIIYRLQGLNIGGGNKIIGQEQNALVPYKGDGTIIPYEGFDPTKRRKPRPKVDLDPETNRIWKLLMGKEGSEGAEAEDKNKEKWWEEERKVFRGRADSFIARMHLVQGDRRFSQWKGSVVDSVIGVFLTQNVSDHLSSSAFMSLAARFPLQTTTNQKCCESERSILIEQQEVQIQDLNDIINCHEKIARQPAYNQSSMASHGSSDHRVDNLTLGTSTGLANEHNRRIEDIIASQNSFGSVSLQANGEIRSCAGYSSQAEDTTTGKPNKIYGSDQINLLKTEKSAAIQKFYSHLIGSSSINEGFKHGHKQSVDTEYSTRIRTLDKVANVGGSSIFTYPVNSKIHHMQRPIVHSSNFRLHMMPADSGVLEVDCFRELGEESISSLPSSASEINKAKGVDHMSKSIGHGTESTRKTIVQQNGVPRMQASTEGPSAFLSKHPTLQESSLQPVPHTVKDQFSTNTHQERSRTFQLESTLAKEPKKPAETLAKMQTGMRQQVPNDPKFTEQTFGLERISVVDKQKCLENRAVGANAKEQVYTSGEVFSGEGTNILNTKKGRTEGEKRTSFDWDCLRKQVQSNGRTKERSKDTMDSMNYEAVRCADVNVISNAIKERGMNNMLAERIKDFLNRMVREHGSIDLEWLRDVPPDKAKDYLLSIWGLGLKSVECVRLLTLHHLAFPVDTNVGRIAVRLGWVPLQPLPESLQLHLLELYPMLESIQKYLWPRLCKLDQRTLYELHYQMITFGKVFCTKNKPNCNACPMRGECRHFASAFASARLALPGPEEKSIVSSSIPLPANKNPTVSIKPMPLPPAENNASKEAGFTTGKCEPIVEEPATPEPVSTEVTESDIEDAFYEDPDEIPTIKLNLEEFTLNLHNYIQENSMELQEGDMSKALVALNQEVASIPTPKLKNVSRLRTEHQVYELPDTHPLLQGLDRRELDDPSHYLLAIWTPGETPTSVQPPDRCGSQESGMLCNKTTCFSCNSIKEANSQTVRGTLLIPCRTAMRGSFPLNGTYFQVNEMFADHESSLNPIDVPRAWIWNLPRRTVYFGTSVTTIFKGLSTEGIQYCFWRGFVCVRGFDRKTRAPRPLMARLHFPASKLVKTKNEDKK</sequence>
<evidence type="ECO:0000256" key="6">
    <source>
        <dbReference type="ARBA" id="ARBA00023004"/>
    </source>
</evidence>
<dbReference type="GO" id="GO:0051539">
    <property type="term" value="F:4 iron, 4 sulfur cluster binding"/>
    <property type="evidence" value="ECO:0007669"/>
    <property type="project" value="UniProtKB-KW"/>
</dbReference>
<proteinExistence type="inferred from homology"/>
<evidence type="ECO:0000256" key="3">
    <source>
        <dbReference type="ARBA" id="ARBA00005646"/>
    </source>
</evidence>
<dbReference type="PANTHER" id="PTHR46213:SF24">
    <property type="entry name" value="HHH-GPD DOMAIN-CONTAINING PROTEIN"/>
    <property type="match status" value="1"/>
</dbReference>
<dbReference type="InterPro" id="IPR003265">
    <property type="entry name" value="HhH-GPD_domain"/>
</dbReference>
<feature type="region of interest" description="Disordered" evidence="10">
    <location>
        <begin position="781"/>
        <end position="823"/>
    </location>
</feature>
<comment type="cofactor">
    <cofactor evidence="1">
        <name>[4Fe-4S] cluster</name>
        <dbReference type="ChEBI" id="CHEBI:49883"/>
    </cofactor>
</comment>
<keyword evidence="5" id="KW-0479">Metal-binding</keyword>
<reference evidence="12 13" key="1">
    <citation type="submission" date="2019-09" db="EMBL/GenBank/DDBJ databases">
        <title>A chromosome-level genome assembly of the Chinese tupelo Nyssa sinensis.</title>
        <authorList>
            <person name="Yang X."/>
            <person name="Kang M."/>
            <person name="Yang Y."/>
            <person name="Xiong H."/>
            <person name="Wang M."/>
            <person name="Zhang Z."/>
            <person name="Wang Z."/>
            <person name="Wu H."/>
            <person name="Ma T."/>
            <person name="Liu J."/>
            <person name="Xi Z."/>
        </authorList>
    </citation>
    <scope>NUCLEOTIDE SEQUENCE [LARGE SCALE GENOMIC DNA]</scope>
    <source>
        <strain evidence="12">J267</strain>
        <tissue evidence="12">Leaf</tissue>
    </source>
</reference>
<evidence type="ECO:0000313" key="13">
    <source>
        <dbReference type="Proteomes" id="UP000325577"/>
    </source>
</evidence>
<evidence type="ECO:0000256" key="4">
    <source>
        <dbReference type="ARBA" id="ARBA00022485"/>
    </source>
</evidence>
<dbReference type="InterPro" id="IPR003651">
    <property type="entry name" value="Endonuclease3_FeS-loop_motif"/>
</dbReference>
<feature type="region of interest" description="Disordered" evidence="10">
    <location>
        <begin position="1"/>
        <end position="26"/>
    </location>
</feature>
<feature type="compositionally biased region" description="Polar residues" evidence="10">
    <location>
        <begin position="114"/>
        <end position="123"/>
    </location>
</feature>
<dbReference type="SUPFAM" id="SSF48150">
    <property type="entry name" value="DNA-glycosylase"/>
    <property type="match status" value="1"/>
</dbReference>
<dbReference type="InterPro" id="IPR028924">
    <property type="entry name" value="Perm-CXXC"/>
</dbReference>
<dbReference type="GO" id="GO:0005634">
    <property type="term" value="C:nucleus"/>
    <property type="evidence" value="ECO:0007669"/>
    <property type="project" value="UniProtKB-SubCell"/>
</dbReference>
<dbReference type="GO" id="GO:0035514">
    <property type="term" value="F:DNA demethylase activity"/>
    <property type="evidence" value="ECO:0007669"/>
    <property type="project" value="InterPro"/>
</dbReference>
<evidence type="ECO:0000313" key="12">
    <source>
        <dbReference type="EMBL" id="KAA8534511.1"/>
    </source>
</evidence>
<feature type="compositionally biased region" description="Polar residues" evidence="10">
    <location>
        <begin position="89"/>
        <end position="106"/>
    </location>
</feature>
<dbReference type="OrthoDB" id="5607at2759"/>
<dbReference type="Gene3D" id="1.10.1670.10">
    <property type="entry name" value="Helix-hairpin-Helix base-excision DNA repair enzymes (C-terminal)"/>
    <property type="match status" value="1"/>
</dbReference>
<keyword evidence="6" id="KW-0408">Iron</keyword>
<comment type="subcellular location">
    <subcellularLocation>
        <location evidence="2">Nucleus</location>
    </subcellularLocation>
</comment>
<dbReference type="GO" id="GO:0003906">
    <property type="term" value="F:DNA-(apurinic or apyrimidinic site) endonuclease activity"/>
    <property type="evidence" value="ECO:0007669"/>
    <property type="project" value="UniProtKB-ARBA"/>
</dbReference>
<evidence type="ECO:0000256" key="8">
    <source>
        <dbReference type="ARBA" id="ARBA00023125"/>
    </source>
</evidence>
<feature type="compositionally biased region" description="Basic residues" evidence="10">
    <location>
        <begin position="283"/>
        <end position="292"/>
    </location>
</feature>
<dbReference type="GO" id="GO:0141166">
    <property type="term" value="P:chromosomal 5-methylcytosine DNA demethylation pathway"/>
    <property type="evidence" value="ECO:0007669"/>
    <property type="project" value="InterPro"/>
</dbReference>
<dbReference type="PANTHER" id="PTHR46213">
    <property type="entry name" value="TRANSCRIPTIONAL ACTIVATOR DEMETER"/>
    <property type="match status" value="1"/>
</dbReference>
<evidence type="ECO:0000256" key="5">
    <source>
        <dbReference type="ARBA" id="ARBA00022723"/>
    </source>
</evidence>
<feature type="domain" description="HhH-GPD" evidence="11">
    <location>
        <begin position="1400"/>
        <end position="1575"/>
    </location>
</feature>
<keyword evidence="7" id="KW-0411">Iron-sulfur</keyword>
<evidence type="ECO:0000256" key="9">
    <source>
        <dbReference type="ARBA" id="ARBA00023242"/>
    </source>
</evidence>
<evidence type="ECO:0000256" key="7">
    <source>
        <dbReference type="ARBA" id="ARBA00023014"/>
    </source>
</evidence>
<dbReference type="GO" id="GO:0003677">
    <property type="term" value="F:DNA binding"/>
    <property type="evidence" value="ECO:0007669"/>
    <property type="project" value="UniProtKB-KW"/>
</dbReference>
<comment type="similarity">
    <text evidence="3">Belongs to the DNA glycosylase family. DEMETER subfamily.</text>
</comment>
<keyword evidence="13" id="KW-1185">Reference proteome</keyword>
<dbReference type="Pfam" id="PF15629">
    <property type="entry name" value="Perm-CXXC"/>
    <property type="match status" value="1"/>
</dbReference>
<dbReference type="InterPro" id="IPR044811">
    <property type="entry name" value="DME/ROS1"/>
</dbReference>
<dbReference type="InterPro" id="IPR023170">
    <property type="entry name" value="HhH_base_excis_C"/>
</dbReference>
<organism evidence="12 13">
    <name type="scientific">Nyssa sinensis</name>
    <dbReference type="NCBI Taxonomy" id="561372"/>
    <lineage>
        <taxon>Eukaryota</taxon>
        <taxon>Viridiplantae</taxon>
        <taxon>Streptophyta</taxon>
        <taxon>Embryophyta</taxon>
        <taxon>Tracheophyta</taxon>
        <taxon>Spermatophyta</taxon>
        <taxon>Magnoliopsida</taxon>
        <taxon>eudicotyledons</taxon>
        <taxon>Gunneridae</taxon>
        <taxon>Pentapetalae</taxon>
        <taxon>asterids</taxon>
        <taxon>Cornales</taxon>
        <taxon>Nyssaceae</taxon>
        <taxon>Nyssa</taxon>
    </lineage>
</organism>
<evidence type="ECO:0000256" key="10">
    <source>
        <dbReference type="SAM" id="MobiDB-lite"/>
    </source>
</evidence>
<feature type="region of interest" description="Disordered" evidence="10">
    <location>
        <begin position="88"/>
        <end position="123"/>
    </location>
</feature>
<keyword evidence="9" id="KW-0539">Nucleus</keyword>
<keyword evidence="8" id="KW-0238">DNA-binding</keyword>
<keyword evidence="4" id="KW-0004">4Fe-4S</keyword>